<evidence type="ECO:0000256" key="3">
    <source>
        <dbReference type="ARBA" id="ARBA00012759"/>
    </source>
</evidence>
<dbReference type="Proteomes" id="UP000035681">
    <property type="component" value="Unplaced"/>
</dbReference>
<dbReference type="GO" id="GO:0006508">
    <property type="term" value="P:proteolysis"/>
    <property type="evidence" value="ECO:0007669"/>
    <property type="project" value="UniProtKB-KW"/>
</dbReference>
<dbReference type="InterPro" id="IPR018200">
    <property type="entry name" value="USP_CS"/>
</dbReference>
<evidence type="ECO:0000256" key="2">
    <source>
        <dbReference type="ARBA" id="ARBA00009085"/>
    </source>
</evidence>
<evidence type="ECO:0000256" key="4">
    <source>
        <dbReference type="ARBA" id="ARBA00022670"/>
    </source>
</evidence>
<organism evidence="10">
    <name type="scientific">Strongyloides stercoralis</name>
    <name type="common">Threadworm</name>
    <dbReference type="NCBI Taxonomy" id="6248"/>
    <lineage>
        <taxon>Eukaryota</taxon>
        <taxon>Metazoa</taxon>
        <taxon>Ecdysozoa</taxon>
        <taxon>Nematoda</taxon>
        <taxon>Chromadorea</taxon>
        <taxon>Rhabditida</taxon>
        <taxon>Tylenchina</taxon>
        <taxon>Panagrolaimomorpha</taxon>
        <taxon>Strongyloidoidea</taxon>
        <taxon>Strongyloididae</taxon>
        <taxon>Strongyloides</taxon>
    </lineage>
</organism>
<dbReference type="PANTHER" id="PTHR24006:SF888">
    <property type="entry name" value="UBIQUITIN CARBOXYL-TERMINAL HYDROLASE 30"/>
    <property type="match status" value="1"/>
</dbReference>
<evidence type="ECO:0000313" key="9">
    <source>
        <dbReference type="Proteomes" id="UP000035681"/>
    </source>
</evidence>
<comment type="similarity">
    <text evidence="2">Belongs to the peptidase C19 family.</text>
</comment>
<evidence type="ECO:0000256" key="7">
    <source>
        <dbReference type="ARBA" id="ARBA00022807"/>
    </source>
</evidence>
<proteinExistence type="inferred from homology"/>
<comment type="catalytic activity">
    <reaction evidence="1">
        <text>Thiol-dependent hydrolysis of ester, thioester, amide, peptide and isopeptide bonds formed by the C-terminal Gly of ubiquitin (a 76-residue protein attached to proteins as an intracellular targeting signal).</text>
        <dbReference type="EC" id="3.4.19.12"/>
    </reaction>
</comment>
<keyword evidence="9" id="KW-1185">Reference proteome</keyword>
<dbReference type="PANTHER" id="PTHR24006">
    <property type="entry name" value="UBIQUITIN CARBOXYL-TERMINAL HYDROLASE"/>
    <property type="match status" value="1"/>
</dbReference>
<dbReference type="WBParaSite" id="TCONS_00010201.p1">
    <property type="protein sequence ID" value="TCONS_00010201.p1"/>
    <property type="gene ID" value="XLOC_007902"/>
</dbReference>
<dbReference type="GO" id="GO:0016579">
    <property type="term" value="P:protein deubiquitination"/>
    <property type="evidence" value="ECO:0007669"/>
    <property type="project" value="InterPro"/>
</dbReference>
<dbReference type="InterPro" id="IPR028889">
    <property type="entry name" value="USP"/>
</dbReference>
<name>A0A0K0EAM5_STRER</name>
<dbReference type="EC" id="3.4.19.12" evidence="3"/>
<dbReference type="PROSITE" id="PS50235">
    <property type="entry name" value="USP_3"/>
    <property type="match status" value="1"/>
</dbReference>
<dbReference type="InterPro" id="IPR001394">
    <property type="entry name" value="Peptidase_C19_UCH"/>
</dbReference>
<feature type="domain" description="USP" evidence="8">
    <location>
        <begin position="1"/>
        <end position="239"/>
    </location>
</feature>
<dbReference type="SUPFAM" id="SSF54001">
    <property type="entry name" value="Cysteine proteinases"/>
    <property type="match status" value="1"/>
</dbReference>
<dbReference type="Gene3D" id="3.90.70.10">
    <property type="entry name" value="Cysteine proteinases"/>
    <property type="match status" value="1"/>
</dbReference>
<evidence type="ECO:0000256" key="5">
    <source>
        <dbReference type="ARBA" id="ARBA00022786"/>
    </source>
</evidence>
<dbReference type="WBParaSite" id="SSTP_0000654900.1">
    <property type="protein sequence ID" value="SSTP_0000654900.1"/>
    <property type="gene ID" value="SSTP_0000654900"/>
</dbReference>
<keyword evidence="4" id="KW-0645">Protease</keyword>
<dbReference type="GO" id="GO:0004843">
    <property type="term" value="F:cysteine-type deubiquitinase activity"/>
    <property type="evidence" value="ECO:0007669"/>
    <property type="project" value="UniProtKB-EC"/>
</dbReference>
<dbReference type="AlphaFoldDB" id="A0A0K0EAM5"/>
<protein>
    <recommendedName>
        <fullName evidence="3">ubiquitinyl hydrolase 1</fullName>
        <ecNumber evidence="3">3.4.19.12</ecNumber>
    </recommendedName>
</protein>
<sequence>MKNFYFYSGQVNEKLPNILILRIEQLYLSPNTGRMMKQSQKITFPKILDVRNFCYFYDKTADYNNSSLNLSAISNNFISNNMYNNKSSIINNVSQKEDSNIPTMNTNYSSDILHNKMPTVEDLKNKCIISEVNKKYSTINECKYKLRAVCQHIGDHSSGHFVTLRKELFFDNEKEIKINELKDCNEIMNLDGELTLDGNVKGSNISINKWYRVSDNIVTPVDERYLDNCQPYLLVYDKILPT</sequence>
<keyword evidence="5" id="KW-0833">Ubl conjugation pathway</keyword>
<evidence type="ECO:0000259" key="8">
    <source>
        <dbReference type="PROSITE" id="PS50235"/>
    </source>
</evidence>
<evidence type="ECO:0000256" key="6">
    <source>
        <dbReference type="ARBA" id="ARBA00022801"/>
    </source>
</evidence>
<keyword evidence="6" id="KW-0378">Hydrolase</keyword>
<evidence type="ECO:0000313" key="10">
    <source>
        <dbReference type="WBParaSite" id="SSTP_0000654900.1"/>
    </source>
</evidence>
<keyword evidence="7" id="KW-0788">Thiol protease</keyword>
<reference evidence="10" key="1">
    <citation type="submission" date="2015-08" db="UniProtKB">
        <authorList>
            <consortium name="WormBaseParasite"/>
        </authorList>
    </citation>
    <scope>IDENTIFICATION</scope>
</reference>
<dbReference type="Pfam" id="PF00443">
    <property type="entry name" value="UCH"/>
    <property type="match status" value="1"/>
</dbReference>
<dbReference type="InterPro" id="IPR038765">
    <property type="entry name" value="Papain-like_cys_pep_sf"/>
</dbReference>
<dbReference type="GO" id="GO:0005634">
    <property type="term" value="C:nucleus"/>
    <property type="evidence" value="ECO:0007669"/>
    <property type="project" value="TreeGrafter"/>
</dbReference>
<dbReference type="GO" id="GO:0005829">
    <property type="term" value="C:cytosol"/>
    <property type="evidence" value="ECO:0007669"/>
    <property type="project" value="TreeGrafter"/>
</dbReference>
<dbReference type="InterPro" id="IPR050164">
    <property type="entry name" value="Peptidase_C19"/>
</dbReference>
<evidence type="ECO:0000256" key="1">
    <source>
        <dbReference type="ARBA" id="ARBA00000707"/>
    </source>
</evidence>
<accession>A0A0K0EAM5</accession>
<dbReference type="STRING" id="6248.A0A0K0EAM5"/>
<dbReference type="PROSITE" id="PS00973">
    <property type="entry name" value="USP_2"/>
    <property type="match status" value="1"/>
</dbReference>